<proteinExistence type="predicted"/>
<evidence type="ECO:0000313" key="3">
    <source>
        <dbReference type="Proteomes" id="UP000265692"/>
    </source>
</evidence>
<gene>
    <name evidence="2" type="ORF">D1B33_17420</name>
</gene>
<dbReference type="Proteomes" id="UP000265692">
    <property type="component" value="Unassembled WGS sequence"/>
</dbReference>
<dbReference type="EMBL" id="QWEI01000015">
    <property type="protein sequence ID" value="RHW31741.1"/>
    <property type="molecule type" value="Genomic_DNA"/>
</dbReference>
<accession>A0A396SHZ0</accession>
<organism evidence="2 3">
    <name type="scientific">Ureibacillus yapensis</name>
    <dbReference type="NCBI Taxonomy" id="2304605"/>
    <lineage>
        <taxon>Bacteria</taxon>
        <taxon>Bacillati</taxon>
        <taxon>Bacillota</taxon>
        <taxon>Bacilli</taxon>
        <taxon>Bacillales</taxon>
        <taxon>Caryophanaceae</taxon>
        <taxon>Ureibacillus</taxon>
    </lineage>
</organism>
<feature type="region of interest" description="Disordered" evidence="1">
    <location>
        <begin position="31"/>
        <end position="55"/>
    </location>
</feature>
<reference evidence="2 3" key="1">
    <citation type="submission" date="2018-08" db="EMBL/GenBank/DDBJ databases">
        <title>Lysinibacillus sp. YLB-03 draft genome sequence.</title>
        <authorList>
            <person name="Yu L."/>
        </authorList>
    </citation>
    <scope>NUCLEOTIDE SEQUENCE [LARGE SCALE GENOMIC DNA]</scope>
    <source>
        <strain evidence="2 3">YLB-03</strain>
    </source>
</reference>
<feature type="compositionally biased region" description="Polar residues" evidence="1">
    <location>
        <begin position="41"/>
        <end position="53"/>
    </location>
</feature>
<comment type="caution">
    <text evidence="2">The sequence shown here is derived from an EMBL/GenBank/DDBJ whole genome shotgun (WGS) entry which is preliminary data.</text>
</comment>
<sequence>MFSSDTTGRTDKRTLFVLAGGSEVVEELAAAARHKEKRRTPSSSEKCWPTTTPHPMALSALAHPCAAEEPTKGRSLSLRAVLPPQLDIMKSGERPFSLDNRWRDLTSVLNTRGKVPKRSRGWRSQLDIRKAEEPAFSARHQKTPPS</sequence>
<keyword evidence="3" id="KW-1185">Reference proteome</keyword>
<dbReference type="AlphaFoldDB" id="A0A396SHZ0"/>
<name>A0A396SHZ0_9BACL</name>
<dbReference type="OrthoDB" id="2929115at2"/>
<dbReference type="RefSeq" id="WP_118877691.1">
    <property type="nucleotide sequence ID" value="NZ_QWEI01000015.1"/>
</dbReference>
<protein>
    <submittedName>
        <fullName evidence="2">Uncharacterized protein</fullName>
    </submittedName>
</protein>
<evidence type="ECO:0000256" key="1">
    <source>
        <dbReference type="SAM" id="MobiDB-lite"/>
    </source>
</evidence>
<evidence type="ECO:0000313" key="2">
    <source>
        <dbReference type="EMBL" id="RHW31741.1"/>
    </source>
</evidence>
<feature type="region of interest" description="Disordered" evidence="1">
    <location>
        <begin position="113"/>
        <end position="146"/>
    </location>
</feature>